<evidence type="ECO:0000256" key="2">
    <source>
        <dbReference type="SAM" id="SignalP"/>
    </source>
</evidence>
<dbReference type="EMBL" id="NSLI01000004">
    <property type="protein sequence ID" value="PAX06839.1"/>
    <property type="molecule type" value="Genomic_DNA"/>
</dbReference>
<evidence type="ECO:0000313" key="3">
    <source>
        <dbReference type="EMBL" id="PAX06839.1"/>
    </source>
</evidence>
<organism evidence="3 4">
    <name type="scientific">Sphingomonas lenta</name>
    <dbReference type="NCBI Taxonomy" id="1141887"/>
    <lineage>
        <taxon>Bacteria</taxon>
        <taxon>Pseudomonadati</taxon>
        <taxon>Pseudomonadota</taxon>
        <taxon>Alphaproteobacteria</taxon>
        <taxon>Sphingomonadales</taxon>
        <taxon>Sphingomonadaceae</taxon>
        <taxon>Sphingomonas</taxon>
    </lineage>
</organism>
<sequence>MIATIAAAGLLGTSAMAQTTAGGGASASSPHGSVAGGATAGTNDQGMSQREQRRQQRMQRRGGNSSSTYGSGTIYTDRNRATGGVTAGGTATGSGRQSSSTAVDAYGQATRQGSTAEVYGDSTANSGDRPQ</sequence>
<feature type="compositionally biased region" description="Low complexity" evidence="1">
    <location>
        <begin position="93"/>
        <end position="102"/>
    </location>
</feature>
<feature type="chain" id="PRO_5012381228" evidence="2">
    <location>
        <begin position="18"/>
        <end position="131"/>
    </location>
</feature>
<evidence type="ECO:0000313" key="4">
    <source>
        <dbReference type="Proteomes" id="UP000218151"/>
    </source>
</evidence>
<protein>
    <submittedName>
        <fullName evidence="3">Uncharacterized protein</fullName>
    </submittedName>
</protein>
<feature type="compositionally biased region" description="Low complexity" evidence="1">
    <location>
        <begin position="18"/>
        <end position="33"/>
    </location>
</feature>
<keyword evidence="2" id="KW-0732">Signal</keyword>
<proteinExistence type="predicted"/>
<feature type="region of interest" description="Disordered" evidence="1">
    <location>
        <begin position="18"/>
        <end position="131"/>
    </location>
</feature>
<keyword evidence="4" id="KW-1185">Reference proteome</keyword>
<name>A0A2A2SC62_9SPHN</name>
<feature type="signal peptide" evidence="2">
    <location>
        <begin position="1"/>
        <end position="17"/>
    </location>
</feature>
<dbReference type="Proteomes" id="UP000218151">
    <property type="component" value="Unassembled WGS sequence"/>
</dbReference>
<feature type="compositionally biased region" description="Polar residues" evidence="1">
    <location>
        <begin position="122"/>
        <end position="131"/>
    </location>
</feature>
<accession>A0A2A2SC62</accession>
<comment type="caution">
    <text evidence="3">The sequence shown here is derived from an EMBL/GenBank/DDBJ whole genome shotgun (WGS) entry which is preliminary data.</text>
</comment>
<gene>
    <name evidence="3" type="ORF">CKY28_12210</name>
</gene>
<dbReference type="AlphaFoldDB" id="A0A2A2SC62"/>
<evidence type="ECO:0000256" key="1">
    <source>
        <dbReference type="SAM" id="MobiDB-lite"/>
    </source>
</evidence>
<feature type="compositionally biased region" description="Low complexity" evidence="1">
    <location>
        <begin position="61"/>
        <end position="84"/>
    </location>
</feature>
<reference evidence="4" key="1">
    <citation type="submission" date="2017-09" db="EMBL/GenBank/DDBJ databases">
        <authorList>
            <person name="Feng G."/>
            <person name="Zhu H."/>
        </authorList>
    </citation>
    <scope>NUCLEOTIDE SEQUENCE [LARGE SCALE GENOMIC DNA]</scope>
    <source>
        <strain evidence="4">1PNM-20</strain>
    </source>
</reference>